<keyword evidence="1" id="KW-0678">Repressor</keyword>
<evidence type="ECO:0000256" key="1">
    <source>
        <dbReference type="ARBA" id="ARBA00022491"/>
    </source>
</evidence>
<protein>
    <submittedName>
        <fullName evidence="7">TetR family transcriptional regulator</fullName>
    </submittedName>
</protein>
<dbReference type="GO" id="GO:0003700">
    <property type="term" value="F:DNA-binding transcription factor activity"/>
    <property type="evidence" value="ECO:0007669"/>
    <property type="project" value="TreeGrafter"/>
</dbReference>
<evidence type="ECO:0000313" key="8">
    <source>
        <dbReference type="Proteomes" id="UP000646478"/>
    </source>
</evidence>
<comment type="caution">
    <text evidence="7">The sequence shown here is derived from an EMBL/GenBank/DDBJ whole genome shotgun (WGS) entry which is preliminary data.</text>
</comment>
<dbReference type="Gene3D" id="1.10.357.10">
    <property type="entry name" value="Tetracycline Repressor, domain 2"/>
    <property type="match status" value="1"/>
</dbReference>
<gene>
    <name evidence="7" type="ORF">GCM10011491_02990</name>
</gene>
<feature type="domain" description="HTH tetR-type" evidence="6">
    <location>
        <begin position="14"/>
        <end position="74"/>
    </location>
</feature>
<dbReference type="InterPro" id="IPR013572">
    <property type="entry name" value="Tscrpt_reg_MAATS_C"/>
</dbReference>
<dbReference type="PROSITE" id="PS01081">
    <property type="entry name" value="HTH_TETR_1"/>
    <property type="match status" value="1"/>
</dbReference>
<dbReference type="InterPro" id="IPR009057">
    <property type="entry name" value="Homeodomain-like_sf"/>
</dbReference>
<dbReference type="SUPFAM" id="SSF48498">
    <property type="entry name" value="Tetracyclin repressor-like, C-terminal domain"/>
    <property type="match status" value="1"/>
</dbReference>
<keyword evidence="8" id="KW-1185">Reference proteome</keyword>
<evidence type="ECO:0000256" key="4">
    <source>
        <dbReference type="ARBA" id="ARBA00023163"/>
    </source>
</evidence>
<dbReference type="PRINTS" id="PR00455">
    <property type="entry name" value="HTHTETR"/>
</dbReference>
<dbReference type="AlphaFoldDB" id="A0A916W9Z4"/>
<dbReference type="GO" id="GO:0000976">
    <property type="term" value="F:transcription cis-regulatory region binding"/>
    <property type="evidence" value="ECO:0007669"/>
    <property type="project" value="TreeGrafter"/>
</dbReference>
<organism evidence="7 8">
    <name type="scientific">Brucella endophytica</name>
    <dbReference type="NCBI Taxonomy" id="1963359"/>
    <lineage>
        <taxon>Bacteria</taxon>
        <taxon>Pseudomonadati</taxon>
        <taxon>Pseudomonadota</taxon>
        <taxon>Alphaproteobacteria</taxon>
        <taxon>Hyphomicrobiales</taxon>
        <taxon>Brucellaceae</taxon>
        <taxon>Brucella/Ochrobactrum group</taxon>
        <taxon>Brucella</taxon>
    </lineage>
</organism>
<dbReference type="PROSITE" id="PS50977">
    <property type="entry name" value="HTH_TETR_2"/>
    <property type="match status" value="1"/>
</dbReference>
<evidence type="ECO:0000259" key="6">
    <source>
        <dbReference type="PROSITE" id="PS50977"/>
    </source>
</evidence>
<dbReference type="InterPro" id="IPR050109">
    <property type="entry name" value="HTH-type_TetR-like_transc_reg"/>
</dbReference>
<dbReference type="EMBL" id="BMHH01000001">
    <property type="protein sequence ID" value="GGA79138.1"/>
    <property type="molecule type" value="Genomic_DNA"/>
</dbReference>
<dbReference type="Proteomes" id="UP000646478">
    <property type="component" value="Unassembled WGS sequence"/>
</dbReference>
<evidence type="ECO:0000256" key="3">
    <source>
        <dbReference type="ARBA" id="ARBA00023125"/>
    </source>
</evidence>
<keyword evidence="3 5" id="KW-0238">DNA-binding</keyword>
<accession>A0A916W9Z4</accession>
<dbReference type="SUPFAM" id="SSF46689">
    <property type="entry name" value="Homeodomain-like"/>
    <property type="match status" value="1"/>
</dbReference>
<proteinExistence type="predicted"/>
<keyword evidence="2" id="KW-0805">Transcription regulation</keyword>
<evidence type="ECO:0000256" key="5">
    <source>
        <dbReference type="PROSITE-ProRule" id="PRU00335"/>
    </source>
</evidence>
<reference evidence="7" key="2">
    <citation type="submission" date="2020-09" db="EMBL/GenBank/DDBJ databases">
        <authorList>
            <person name="Sun Q."/>
            <person name="Zhou Y."/>
        </authorList>
    </citation>
    <scope>NUCLEOTIDE SEQUENCE</scope>
    <source>
        <strain evidence="7">CGMCC 1.15082</strain>
    </source>
</reference>
<dbReference type="InterPro" id="IPR023772">
    <property type="entry name" value="DNA-bd_HTH_TetR-type_CS"/>
</dbReference>
<feature type="DNA-binding region" description="H-T-H motif" evidence="5">
    <location>
        <begin position="37"/>
        <end position="56"/>
    </location>
</feature>
<dbReference type="PANTHER" id="PTHR30055">
    <property type="entry name" value="HTH-TYPE TRANSCRIPTIONAL REGULATOR RUTR"/>
    <property type="match status" value="1"/>
</dbReference>
<keyword evidence="4" id="KW-0804">Transcription</keyword>
<evidence type="ECO:0000256" key="2">
    <source>
        <dbReference type="ARBA" id="ARBA00023015"/>
    </source>
</evidence>
<dbReference type="Pfam" id="PF08361">
    <property type="entry name" value="TetR_C_2"/>
    <property type="match status" value="1"/>
</dbReference>
<name>A0A916W9Z4_9HYPH</name>
<evidence type="ECO:0000313" key="7">
    <source>
        <dbReference type="EMBL" id="GGA79138.1"/>
    </source>
</evidence>
<reference evidence="7" key="1">
    <citation type="journal article" date="2014" name="Int. J. Syst. Evol. Microbiol.">
        <title>Complete genome sequence of Corynebacterium casei LMG S-19264T (=DSM 44701T), isolated from a smear-ripened cheese.</title>
        <authorList>
            <consortium name="US DOE Joint Genome Institute (JGI-PGF)"/>
            <person name="Walter F."/>
            <person name="Albersmeier A."/>
            <person name="Kalinowski J."/>
            <person name="Ruckert C."/>
        </authorList>
    </citation>
    <scope>NUCLEOTIDE SEQUENCE</scope>
    <source>
        <strain evidence="7">CGMCC 1.15082</strain>
    </source>
</reference>
<sequence>MGGETMRRTKAEAWETREAILDAAERVFLKNGVNQSTLAQIAQCAGVTRGAIYFHFKDKTDIYKSIVDRIRFPEEDLIERAARADTEVDPLDVLYHALVSCFHLFAEDERQQRVFTIINQRCEYVGELTDALGRLYELNTGIHQLFVRLMQACERRGMLSSDWTPDDAARALMAAMSGILGEWVRTEKAFDLVTVGTRSIRALIVSFRKSGVSQEQEENREPKVRVV</sequence>
<dbReference type="InterPro" id="IPR036271">
    <property type="entry name" value="Tet_transcr_reg_TetR-rel_C_sf"/>
</dbReference>
<dbReference type="Pfam" id="PF00440">
    <property type="entry name" value="TetR_N"/>
    <property type="match status" value="1"/>
</dbReference>
<dbReference type="PANTHER" id="PTHR30055:SF240">
    <property type="entry name" value="HTH-TYPE TRANSCRIPTIONAL REGULATOR ACRR"/>
    <property type="match status" value="1"/>
</dbReference>
<dbReference type="InterPro" id="IPR001647">
    <property type="entry name" value="HTH_TetR"/>
</dbReference>